<dbReference type="Pfam" id="PF05670">
    <property type="entry name" value="NFACT-R_1"/>
    <property type="match status" value="1"/>
</dbReference>
<feature type="compositionally biased region" description="Basic and acidic residues" evidence="1">
    <location>
        <begin position="239"/>
        <end position="250"/>
    </location>
</feature>
<proteinExistence type="predicted"/>
<dbReference type="InterPro" id="IPR008532">
    <property type="entry name" value="NFACT_RNA-bd"/>
</dbReference>
<feature type="compositionally biased region" description="Basic and acidic residues" evidence="1">
    <location>
        <begin position="160"/>
        <end position="196"/>
    </location>
</feature>
<feature type="compositionally biased region" description="Acidic residues" evidence="1">
    <location>
        <begin position="253"/>
        <end position="266"/>
    </location>
</feature>
<dbReference type="AlphaFoldDB" id="A0A1R2CLC0"/>
<reference evidence="3 4" key="1">
    <citation type="submission" date="2016-11" db="EMBL/GenBank/DDBJ databases">
        <title>The macronuclear genome of Stentor coeruleus: a giant cell with tiny introns.</title>
        <authorList>
            <person name="Slabodnick M."/>
            <person name="Ruby J.G."/>
            <person name="Reiff S.B."/>
            <person name="Swart E.C."/>
            <person name="Gosai S."/>
            <person name="Prabakaran S."/>
            <person name="Witkowska E."/>
            <person name="Larue G.E."/>
            <person name="Fisher S."/>
            <person name="Freeman R.M."/>
            <person name="Gunawardena J."/>
            <person name="Chu W."/>
            <person name="Stover N.A."/>
            <person name="Gregory B.D."/>
            <person name="Nowacki M."/>
            <person name="Derisi J."/>
            <person name="Roy S.W."/>
            <person name="Marshall W.F."/>
            <person name="Sood P."/>
        </authorList>
    </citation>
    <scope>NUCLEOTIDE SEQUENCE [LARGE SCALE GENOMIC DNA]</scope>
    <source>
        <strain evidence="3">WM001</strain>
    </source>
</reference>
<dbReference type="GO" id="GO:0072344">
    <property type="term" value="P:rescue of stalled ribosome"/>
    <property type="evidence" value="ECO:0007669"/>
    <property type="project" value="TreeGrafter"/>
</dbReference>
<gene>
    <name evidence="3" type="ORF">SteCoe_8034</name>
</gene>
<feature type="region of interest" description="Disordered" evidence="1">
    <location>
        <begin position="239"/>
        <end position="266"/>
    </location>
</feature>
<evidence type="ECO:0000256" key="1">
    <source>
        <dbReference type="SAM" id="MobiDB-lite"/>
    </source>
</evidence>
<evidence type="ECO:0000313" key="4">
    <source>
        <dbReference type="Proteomes" id="UP000187209"/>
    </source>
</evidence>
<feature type="domain" description="NFACT RNA-binding" evidence="2">
    <location>
        <begin position="1"/>
        <end position="82"/>
    </location>
</feature>
<dbReference type="GO" id="GO:0043023">
    <property type="term" value="F:ribosomal large subunit binding"/>
    <property type="evidence" value="ECO:0007669"/>
    <property type="project" value="TreeGrafter"/>
</dbReference>
<dbReference type="PANTHER" id="PTHR15239:SF6">
    <property type="entry name" value="RIBOSOME QUALITY CONTROL COMPLEX SUBUNIT NEMF"/>
    <property type="match status" value="1"/>
</dbReference>
<dbReference type="GO" id="GO:1990112">
    <property type="term" value="C:RQC complex"/>
    <property type="evidence" value="ECO:0007669"/>
    <property type="project" value="TreeGrafter"/>
</dbReference>
<dbReference type="PANTHER" id="PTHR15239">
    <property type="entry name" value="NUCLEAR EXPORT MEDIATOR FACTOR NEMF"/>
    <property type="match status" value="1"/>
</dbReference>
<evidence type="ECO:0000313" key="3">
    <source>
        <dbReference type="EMBL" id="OMJ89765.1"/>
    </source>
</evidence>
<dbReference type="GO" id="GO:1990116">
    <property type="term" value="P:ribosome-associated ubiquitin-dependent protein catabolic process"/>
    <property type="evidence" value="ECO:0007669"/>
    <property type="project" value="TreeGrafter"/>
</dbReference>
<dbReference type="OrthoDB" id="207084at2759"/>
<feature type="region of interest" description="Disordered" evidence="1">
    <location>
        <begin position="136"/>
        <end position="203"/>
    </location>
</feature>
<keyword evidence="4" id="KW-1185">Reference proteome</keyword>
<comment type="caution">
    <text evidence="3">The sequence shown here is derived from an EMBL/GenBank/DDBJ whole genome shotgun (WGS) entry which is preliminary data.</text>
</comment>
<name>A0A1R2CLC0_9CILI</name>
<dbReference type="EMBL" id="MPUH01000118">
    <property type="protein sequence ID" value="OMJ89765.1"/>
    <property type="molecule type" value="Genomic_DNA"/>
</dbReference>
<accession>A0A1R2CLC0</accession>
<evidence type="ECO:0000259" key="2">
    <source>
        <dbReference type="Pfam" id="PF05670"/>
    </source>
</evidence>
<protein>
    <recommendedName>
        <fullName evidence="2">NFACT RNA-binding domain-containing protein</fullName>
    </recommendedName>
</protein>
<dbReference type="Proteomes" id="UP000187209">
    <property type="component" value="Unassembled WGS sequence"/>
</dbReference>
<organism evidence="3 4">
    <name type="scientific">Stentor coeruleus</name>
    <dbReference type="NCBI Taxonomy" id="5963"/>
    <lineage>
        <taxon>Eukaryota</taxon>
        <taxon>Sar</taxon>
        <taxon>Alveolata</taxon>
        <taxon>Ciliophora</taxon>
        <taxon>Postciliodesmatophora</taxon>
        <taxon>Heterotrichea</taxon>
        <taxon>Heterotrichida</taxon>
        <taxon>Stentoridae</taxon>
        <taxon>Stentor</taxon>
    </lineage>
</organism>
<dbReference type="GO" id="GO:0000049">
    <property type="term" value="F:tRNA binding"/>
    <property type="evidence" value="ECO:0007669"/>
    <property type="project" value="TreeGrafter"/>
</dbReference>
<sequence length="266" mass="30518">MKKGDIYVHADCHGASSTIIKNPTLAAVPQKTLEEAGTFCVCLSSAWTNKIIQSAWWVYSHQVSKTAPTGLYLSVGSFMIRGKKNFLHPSKLEMSIVLLFKLDENSLSHHIGERKTQEVLNSLEIIPENIENDEEWTISNPNFEKKTQKGGNKGKKNQQKSKEVEKEKEKEKEKSKIKDEPIKNKNIEHEKPETKNKPLTARQAKKLKKIKEKYAFQTEEEKQARLKLLGSKEVKFAHMLEKQPEDKMNITEDANEEEDKDSELLE</sequence>
<dbReference type="InterPro" id="IPR051608">
    <property type="entry name" value="RQC_Subunit_NEMF"/>
</dbReference>